<dbReference type="CDD" id="cd06306">
    <property type="entry name" value="PBP1_TorT-like"/>
    <property type="match status" value="1"/>
</dbReference>
<dbReference type="SUPFAM" id="SSF53822">
    <property type="entry name" value="Periplasmic binding protein-like I"/>
    <property type="match status" value="1"/>
</dbReference>
<sequence length="350" mass="37387">MSPKQSFLALLLSLAALCPMNGEAAPWWPAKTYDLSDGTPIETDYVPLPKAEKKWNICVLFPHLKDSLWVAANYGIVEEAKRLGVKVTLFQAGGYENLPKQLSQFDDCVASKSDAIITGAISEAGLAKKFQEGLSKQIPQIALINPVADAPVTAKVSVDYPTLGSLAAGYLLDSHAGKAVKVAVFPGPQGAGWPESFLKGFDEKLKGTPAKISDIKWGDTGVAVQLRLVEDSLQTDPDIGVIWGAPPAIEAAVGAVADAGKQGKIDLLPSYENQAMLGFLRSGEIKGFPTIAPVLEARIAIDIAVRILEGKSYMKSPNIVPIMVTRDNISKANLDNIFAPESWSPSYSVN</sequence>
<dbReference type="Gene3D" id="3.40.50.2300">
    <property type="match status" value="2"/>
</dbReference>
<dbReference type="InterPro" id="IPR028082">
    <property type="entry name" value="Peripla_BP_I"/>
</dbReference>
<dbReference type="GO" id="GO:0030246">
    <property type="term" value="F:carbohydrate binding"/>
    <property type="evidence" value="ECO:0007669"/>
    <property type="project" value="UniProtKB-ARBA"/>
</dbReference>
<evidence type="ECO:0000256" key="3">
    <source>
        <dbReference type="ARBA" id="ARBA00022729"/>
    </source>
</evidence>
<evidence type="ECO:0000256" key="4">
    <source>
        <dbReference type="SAM" id="SignalP"/>
    </source>
</evidence>
<dbReference type="AlphaFoldDB" id="A0A7W6APZ7"/>
<evidence type="ECO:0000313" key="9">
    <source>
        <dbReference type="Proteomes" id="UP001156881"/>
    </source>
</evidence>
<evidence type="ECO:0000313" key="7">
    <source>
        <dbReference type="EMBL" id="MBB3903692.1"/>
    </source>
</evidence>
<comment type="similarity">
    <text evidence="2">Belongs to the bacterial solute-binding protein 2 family.</text>
</comment>
<reference evidence="6" key="1">
    <citation type="journal article" date="2014" name="Int. J. Syst. Evol. Microbiol.">
        <title>Complete genome of a new Firmicutes species belonging to the dominant human colonic microbiota ('Ruminococcus bicirculans') reveals two chromosomes and a selective capacity to utilize plant glucans.</title>
        <authorList>
            <consortium name="NISC Comparative Sequencing Program"/>
            <person name="Wegmann U."/>
            <person name="Louis P."/>
            <person name="Goesmann A."/>
            <person name="Henrissat B."/>
            <person name="Duncan S.H."/>
            <person name="Flint H.J."/>
        </authorList>
    </citation>
    <scope>NUCLEOTIDE SEQUENCE</scope>
    <source>
        <strain evidence="6">NBRC 107710</strain>
    </source>
</reference>
<evidence type="ECO:0000313" key="8">
    <source>
        <dbReference type="Proteomes" id="UP000517759"/>
    </source>
</evidence>
<protein>
    <submittedName>
        <fullName evidence="6 7">Protein TorT</fullName>
    </submittedName>
</protein>
<dbReference type="RefSeq" id="WP_183506820.1">
    <property type="nucleotide sequence ID" value="NZ_BSPG01000010.1"/>
</dbReference>
<keyword evidence="3 4" id="KW-0732">Signal</keyword>
<feature type="signal peptide" evidence="4">
    <location>
        <begin position="1"/>
        <end position="24"/>
    </location>
</feature>
<comment type="caution">
    <text evidence="7">The sequence shown here is derived from an EMBL/GenBank/DDBJ whole genome shotgun (WGS) entry which is preliminary data.</text>
</comment>
<dbReference type="GO" id="GO:0030313">
    <property type="term" value="C:cell envelope"/>
    <property type="evidence" value="ECO:0007669"/>
    <property type="project" value="UniProtKB-SubCell"/>
</dbReference>
<evidence type="ECO:0000313" key="6">
    <source>
        <dbReference type="EMBL" id="GLS44263.1"/>
    </source>
</evidence>
<dbReference type="Pfam" id="PF13407">
    <property type="entry name" value="Peripla_BP_4"/>
    <property type="match status" value="1"/>
</dbReference>
<evidence type="ECO:0000256" key="1">
    <source>
        <dbReference type="ARBA" id="ARBA00004196"/>
    </source>
</evidence>
<dbReference type="InterPro" id="IPR025997">
    <property type="entry name" value="SBP_2_dom"/>
</dbReference>
<proteinExistence type="inferred from homology"/>
<dbReference type="PANTHER" id="PTHR46847:SF1">
    <property type="entry name" value="D-ALLOSE-BINDING PERIPLASMIC PROTEIN-RELATED"/>
    <property type="match status" value="1"/>
</dbReference>
<reference evidence="9" key="2">
    <citation type="journal article" date="2019" name="Int. J. Syst. Evol. Microbiol.">
        <title>The Global Catalogue of Microorganisms (GCM) 10K type strain sequencing project: providing services to taxonomists for standard genome sequencing and annotation.</title>
        <authorList>
            <consortium name="The Broad Institute Genomics Platform"/>
            <consortium name="The Broad Institute Genome Sequencing Center for Infectious Disease"/>
            <person name="Wu L."/>
            <person name="Ma J."/>
        </authorList>
    </citation>
    <scope>NUCLEOTIDE SEQUENCE [LARGE SCALE GENOMIC DNA]</scope>
    <source>
        <strain evidence="9">NBRC 107710</strain>
    </source>
</reference>
<comment type="subcellular location">
    <subcellularLocation>
        <location evidence="1">Cell envelope</location>
    </subcellularLocation>
</comment>
<feature type="domain" description="Periplasmic binding protein" evidence="5">
    <location>
        <begin position="57"/>
        <end position="311"/>
    </location>
</feature>
<reference evidence="6" key="4">
    <citation type="submission" date="2023-01" db="EMBL/GenBank/DDBJ databases">
        <title>Draft genome sequence of Methylobacterium brachythecii strain NBRC 107710.</title>
        <authorList>
            <person name="Sun Q."/>
            <person name="Mori K."/>
        </authorList>
    </citation>
    <scope>NUCLEOTIDE SEQUENCE</scope>
    <source>
        <strain evidence="6">NBRC 107710</strain>
    </source>
</reference>
<evidence type="ECO:0000256" key="2">
    <source>
        <dbReference type="ARBA" id="ARBA00007639"/>
    </source>
</evidence>
<organism evidence="7 8">
    <name type="scientific">Methylobacterium brachythecii</name>
    <dbReference type="NCBI Taxonomy" id="1176177"/>
    <lineage>
        <taxon>Bacteria</taxon>
        <taxon>Pseudomonadati</taxon>
        <taxon>Pseudomonadota</taxon>
        <taxon>Alphaproteobacteria</taxon>
        <taxon>Hyphomicrobiales</taxon>
        <taxon>Methylobacteriaceae</taxon>
        <taxon>Methylobacterium</taxon>
    </lineage>
</organism>
<gene>
    <name evidence="6" type="ORF">GCM10007884_22510</name>
    <name evidence="7" type="ORF">GGR33_003201</name>
</gene>
<reference evidence="7 8" key="3">
    <citation type="submission" date="2020-08" db="EMBL/GenBank/DDBJ databases">
        <title>Genomic Encyclopedia of Type Strains, Phase IV (KMG-IV): sequencing the most valuable type-strain genomes for metagenomic binning, comparative biology and taxonomic classification.</title>
        <authorList>
            <person name="Goeker M."/>
        </authorList>
    </citation>
    <scope>NUCLEOTIDE SEQUENCE [LARGE SCALE GENOMIC DNA]</scope>
    <source>
        <strain evidence="7 8">DSM 24105</strain>
    </source>
</reference>
<dbReference type="PANTHER" id="PTHR46847">
    <property type="entry name" value="D-ALLOSE-BINDING PERIPLASMIC PROTEIN-RELATED"/>
    <property type="match status" value="1"/>
</dbReference>
<name>A0A7W6APZ7_9HYPH</name>
<evidence type="ECO:0000259" key="5">
    <source>
        <dbReference type="Pfam" id="PF13407"/>
    </source>
</evidence>
<dbReference type="Proteomes" id="UP000517759">
    <property type="component" value="Unassembled WGS sequence"/>
</dbReference>
<dbReference type="EMBL" id="JACIDN010000005">
    <property type="protein sequence ID" value="MBB3903692.1"/>
    <property type="molecule type" value="Genomic_DNA"/>
</dbReference>
<dbReference type="Proteomes" id="UP001156881">
    <property type="component" value="Unassembled WGS sequence"/>
</dbReference>
<dbReference type="EMBL" id="BSPG01000010">
    <property type="protein sequence ID" value="GLS44263.1"/>
    <property type="molecule type" value="Genomic_DNA"/>
</dbReference>
<keyword evidence="9" id="KW-1185">Reference proteome</keyword>
<accession>A0A7W6APZ7</accession>
<feature type="chain" id="PRO_5030892535" evidence="4">
    <location>
        <begin position="25"/>
        <end position="350"/>
    </location>
</feature>
<dbReference type="NCBIfam" id="NF008185">
    <property type="entry name" value="PRK10936.1"/>
    <property type="match status" value="1"/>
</dbReference>